<dbReference type="Proteomes" id="UP000664534">
    <property type="component" value="Unassembled WGS sequence"/>
</dbReference>
<gene>
    <name evidence="3" type="ORF">IMSHALPRED_010614</name>
</gene>
<proteinExistence type="predicted"/>
<name>A0A8H3IDE5_9LECA</name>
<accession>A0A8H3IDE5</accession>
<evidence type="ECO:0000259" key="2">
    <source>
        <dbReference type="Pfam" id="PF09044"/>
    </source>
</evidence>
<dbReference type="GO" id="GO:0005576">
    <property type="term" value="C:extracellular region"/>
    <property type="evidence" value="ECO:0007669"/>
    <property type="project" value="InterPro"/>
</dbReference>
<reference evidence="3" key="1">
    <citation type="submission" date="2021-03" db="EMBL/GenBank/DDBJ databases">
        <authorList>
            <person name="Tagirdzhanova G."/>
        </authorList>
    </citation>
    <scope>NUCLEOTIDE SEQUENCE</scope>
</reference>
<dbReference type="EMBL" id="CAJPDT010000009">
    <property type="protein sequence ID" value="CAF9911885.1"/>
    <property type="molecule type" value="Genomic_DNA"/>
</dbReference>
<evidence type="ECO:0000256" key="1">
    <source>
        <dbReference type="SAM" id="SignalP"/>
    </source>
</evidence>
<dbReference type="Pfam" id="PF09044">
    <property type="entry name" value="Kp4"/>
    <property type="match status" value="1"/>
</dbReference>
<feature type="chain" id="PRO_5034082957" description="Killer toxin Kp4 domain-containing protein" evidence="1">
    <location>
        <begin position="20"/>
        <end position="272"/>
    </location>
</feature>
<protein>
    <recommendedName>
        <fullName evidence="2">Killer toxin Kp4 domain-containing protein</fullName>
    </recommendedName>
</protein>
<feature type="signal peptide" evidence="1">
    <location>
        <begin position="1"/>
        <end position="19"/>
    </location>
</feature>
<keyword evidence="4" id="KW-1185">Reference proteome</keyword>
<evidence type="ECO:0000313" key="3">
    <source>
        <dbReference type="EMBL" id="CAF9911885.1"/>
    </source>
</evidence>
<feature type="domain" description="Killer toxin Kp4" evidence="2">
    <location>
        <begin position="8"/>
        <end position="131"/>
    </location>
</feature>
<keyword evidence="1" id="KW-0732">Signal</keyword>
<dbReference type="Gene3D" id="3.30.430.10">
    <property type="entry name" value="Killer Toxin P4, subunit A"/>
    <property type="match status" value="1"/>
</dbReference>
<sequence>MRPLCQVLVLIAFISSTFTFTLNNEGQTFCGDSVGRVRDIYGYVSEEMPDNALFSSSVSHIACSNIARFISSVQKWHGMCAYFQNSGGNIFSKTKILSMLEYIGFNDSCGSCPTNYPLLNNSFSILTVNWVPDTGCTGAGGKGCYFPANQITQGSAPQNARGYAEGWCTYHLMQYQDNTGDDLQILDANNLIGETWYQKSGSQTWSLPSKLPAQFEVGVGAVQEDNITFAYNGDVWSSSANDIRFTWEGGSDSYQTAFFANGFRSGNGGFTC</sequence>
<dbReference type="InterPro" id="IPR015131">
    <property type="entry name" value="Killer_tox_Kp4"/>
</dbReference>
<comment type="caution">
    <text evidence="3">The sequence shown here is derived from an EMBL/GenBank/DDBJ whole genome shotgun (WGS) entry which is preliminary data.</text>
</comment>
<dbReference type="AlphaFoldDB" id="A0A8H3IDE5"/>
<evidence type="ECO:0000313" key="4">
    <source>
        <dbReference type="Proteomes" id="UP000664534"/>
    </source>
</evidence>
<organism evidence="3 4">
    <name type="scientific">Imshaugia aleurites</name>
    <dbReference type="NCBI Taxonomy" id="172621"/>
    <lineage>
        <taxon>Eukaryota</taxon>
        <taxon>Fungi</taxon>
        <taxon>Dikarya</taxon>
        <taxon>Ascomycota</taxon>
        <taxon>Pezizomycotina</taxon>
        <taxon>Lecanoromycetes</taxon>
        <taxon>OSLEUM clade</taxon>
        <taxon>Lecanoromycetidae</taxon>
        <taxon>Lecanorales</taxon>
        <taxon>Lecanorineae</taxon>
        <taxon>Parmeliaceae</taxon>
        <taxon>Imshaugia</taxon>
    </lineage>
</organism>